<dbReference type="PANTHER" id="PTHR32322">
    <property type="entry name" value="INNER MEMBRANE TRANSPORTER"/>
    <property type="match status" value="1"/>
</dbReference>
<keyword evidence="2 5" id="KW-0812">Transmembrane</keyword>
<reference evidence="7 8" key="1">
    <citation type="submission" date="2017-08" db="EMBL/GenBank/DDBJ databases">
        <title>Infants hospitalized years apart are colonized by the same room-sourced microbial strains.</title>
        <authorList>
            <person name="Brooks B."/>
            <person name="Olm M.R."/>
            <person name="Firek B.A."/>
            <person name="Baker R."/>
            <person name="Thomas B.C."/>
            <person name="Morowitz M.J."/>
            <person name="Banfield J.F."/>
        </authorList>
    </citation>
    <scope>NUCLEOTIDE SEQUENCE [LARGE SCALE GENOMIC DNA]</scope>
    <source>
        <strain evidence="7">S2_005_002_R2_29</strain>
    </source>
</reference>
<keyword evidence="4 5" id="KW-0472">Membrane</keyword>
<dbReference type="GO" id="GO:0016020">
    <property type="term" value="C:membrane"/>
    <property type="evidence" value="ECO:0007669"/>
    <property type="project" value="UniProtKB-SubCell"/>
</dbReference>
<organism evidence="7 8">
    <name type="scientific">Micavibrio aeruginosavorus</name>
    <dbReference type="NCBI Taxonomy" id="349221"/>
    <lineage>
        <taxon>Bacteria</taxon>
        <taxon>Pseudomonadati</taxon>
        <taxon>Bdellovibrionota</taxon>
        <taxon>Bdellovibrionia</taxon>
        <taxon>Bdellovibrionales</taxon>
        <taxon>Pseudobdellovibrionaceae</taxon>
        <taxon>Micavibrio</taxon>
    </lineage>
</organism>
<feature type="transmembrane region" description="Helical" evidence="5">
    <location>
        <begin position="31"/>
        <end position="51"/>
    </location>
</feature>
<evidence type="ECO:0000313" key="8">
    <source>
        <dbReference type="Proteomes" id="UP000249417"/>
    </source>
</evidence>
<feature type="transmembrane region" description="Helical" evidence="5">
    <location>
        <begin position="58"/>
        <end position="80"/>
    </location>
</feature>
<proteinExistence type="predicted"/>
<evidence type="ECO:0000256" key="1">
    <source>
        <dbReference type="ARBA" id="ARBA00004141"/>
    </source>
</evidence>
<accession>A0A2W5PTJ8</accession>
<dbReference type="PANTHER" id="PTHR32322:SF9">
    <property type="entry name" value="AMINO-ACID METABOLITE EFFLUX PUMP-RELATED"/>
    <property type="match status" value="1"/>
</dbReference>
<feature type="transmembrane region" description="Helical" evidence="5">
    <location>
        <begin position="138"/>
        <end position="159"/>
    </location>
</feature>
<evidence type="ECO:0000256" key="4">
    <source>
        <dbReference type="ARBA" id="ARBA00023136"/>
    </source>
</evidence>
<feature type="transmembrane region" description="Helical" evidence="5">
    <location>
        <begin position="171"/>
        <end position="190"/>
    </location>
</feature>
<dbReference type="Gene3D" id="1.10.3730.20">
    <property type="match status" value="1"/>
</dbReference>
<evidence type="ECO:0000256" key="2">
    <source>
        <dbReference type="ARBA" id="ARBA00022692"/>
    </source>
</evidence>
<dbReference type="InterPro" id="IPR000620">
    <property type="entry name" value="EamA_dom"/>
</dbReference>
<dbReference type="Pfam" id="PF00892">
    <property type="entry name" value="EamA"/>
    <property type="match status" value="2"/>
</dbReference>
<dbReference type="AlphaFoldDB" id="A0A2W5PTJ8"/>
<feature type="transmembrane region" description="Helical" evidence="5">
    <location>
        <begin position="237"/>
        <end position="257"/>
    </location>
</feature>
<feature type="transmembrane region" description="Helical" evidence="5">
    <location>
        <begin position="115"/>
        <end position="132"/>
    </location>
</feature>
<feature type="transmembrane region" description="Helical" evidence="5">
    <location>
        <begin position="263"/>
        <end position="281"/>
    </location>
</feature>
<dbReference type="InterPro" id="IPR037185">
    <property type="entry name" value="EmrE-like"/>
</dbReference>
<gene>
    <name evidence="7" type="ORF">DI551_02050</name>
</gene>
<sequence>MHRKDIFLVLLVTVLWGLSFTVIKIGVADMPPLFLCAMRFLFTAIPAAFFIKKPQTSWAILASFGLCLGVAVFGLLFVGIKQGMGAGLSSVIMQAQVFFTILLSSFIFKEHLQKHQWAACLLCFAGLGVLAMEQSQPSALVPFLIVMAASFCWGCANIITKKAGNIDMVGFIVYSSLFSPIPLIGLSFVLDGPEAILHGIEAMTWTSVLAIGYLAFLATLLAFSLWSHLLQKYKAPVVTPFALLVPVSGMLCAMIFLGERITMMEMAGGALIFTGLIINIMGSRLRTLIGKGS</sequence>
<feature type="domain" description="EamA" evidence="6">
    <location>
        <begin position="6"/>
        <end position="130"/>
    </location>
</feature>
<dbReference type="SUPFAM" id="SSF103481">
    <property type="entry name" value="Multidrug resistance efflux transporter EmrE"/>
    <property type="match status" value="2"/>
</dbReference>
<name>A0A2W5PTJ8_9BACT</name>
<dbReference type="InterPro" id="IPR050638">
    <property type="entry name" value="AA-Vitamin_Transporters"/>
</dbReference>
<dbReference type="Proteomes" id="UP000249417">
    <property type="component" value="Unassembled WGS sequence"/>
</dbReference>
<evidence type="ECO:0000313" key="7">
    <source>
        <dbReference type="EMBL" id="PZQ48077.1"/>
    </source>
</evidence>
<feature type="transmembrane region" description="Helical" evidence="5">
    <location>
        <begin position="202"/>
        <end position="225"/>
    </location>
</feature>
<dbReference type="EMBL" id="QFQB01000007">
    <property type="protein sequence ID" value="PZQ48077.1"/>
    <property type="molecule type" value="Genomic_DNA"/>
</dbReference>
<comment type="subcellular location">
    <subcellularLocation>
        <location evidence="1">Membrane</location>
        <topology evidence="1">Multi-pass membrane protein</topology>
    </subcellularLocation>
</comment>
<feature type="transmembrane region" description="Helical" evidence="5">
    <location>
        <begin position="86"/>
        <end position="108"/>
    </location>
</feature>
<evidence type="ECO:0000256" key="3">
    <source>
        <dbReference type="ARBA" id="ARBA00022989"/>
    </source>
</evidence>
<protein>
    <submittedName>
        <fullName evidence="7">O-acetylserine/cysteine exporter</fullName>
    </submittedName>
</protein>
<evidence type="ECO:0000259" key="6">
    <source>
        <dbReference type="Pfam" id="PF00892"/>
    </source>
</evidence>
<evidence type="ECO:0000256" key="5">
    <source>
        <dbReference type="SAM" id="Phobius"/>
    </source>
</evidence>
<keyword evidence="3 5" id="KW-1133">Transmembrane helix</keyword>
<comment type="caution">
    <text evidence="7">The sequence shown here is derived from an EMBL/GenBank/DDBJ whole genome shotgun (WGS) entry which is preliminary data.</text>
</comment>
<feature type="domain" description="EamA" evidence="6">
    <location>
        <begin position="144"/>
        <end position="280"/>
    </location>
</feature>